<dbReference type="SUPFAM" id="SSF47781">
    <property type="entry name" value="RuvA domain 2-like"/>
    <property type="match status" value="1"/>
</dbReference>
<dbReference type="Gene3D" id="1.10.150.280">
    <property type="entry name" value="AF1531-like domain"/>
    <property type="match status" value="1"/>
</dbReference>
<dbReference type="SUPFAM" id="SSF56024">
    <property type="entry name" value="Phospholipase D/nuclease"/>
    <property type="match status" value="1"/>
</dbReference>
<dbReference type="PROSITE" id="PS50035">
    <property type="entry name" value="PLD"/>
    <property type="match status" value="1"/>
</dbReference>
<organism evidence="5">
    <name type="scientific">marine sediment metagenome</name>
    <dbReference type="NCBI Taxonomy" id="412755"/>
    <lineage>
        <taxon>unclassified sequences</taxon>
        <taxon>metagenomes</taxon>
        <taxon>ecological metagenomes</taxon>
    </lineage>
</organism>
<dbReference type="Gene3D" id="3.30.870.10">
    <property type="entry name" value="Endonuclease Chain A"/>
    <property type="match status" value="1"/>
</dbReference>
<dbReference type="SMART" id="SM00155">
    <property type="entry name" value="PLDc"/>
    <property type="match status" value="1"/>
</dbReference>
<sequence length="327" mass="37988">MHRVELNRATLQELDHLPGIGKVTGARIIAYREKVGPFSTLEEVRNIKGISKRDFEKFDQMVYLRSPSEKPGFRFEPLEKFYSDPSFENYLLLKMEENATFLEGENINATVQERVIAELREIRHNTSIYKYAPLKTLPLTKASLAKDEISARKRKQKIESSSITNKAYGRLIFDRQYAPFMEELLSECKISLYIIMFFLRFEEIGGYPTDPLVEKIIEANQRGADVKVILDIDEADDPYNSEQINSEVFKYLKNNGVKVLFDQPGRVTHSKVIIMDSRHVVVGSHNWTAGSFYQYDDTSVYLDSKELAKDYIREFNKRWEVLAQLNQ</sequence>
<gene>
    <name evidence="5" type="ORF">S12H4_15144</name>
</gene>
<dbReference type="Pfam" id="PF13091">
    <property type="entry name" value="PLDc_2"/>
    <property type="match status" value="1"/>
</dbReference>
<evidence type="ECO:0000256" key="2">
    <source>
        <dbReference type="ARBA" id="ARBA00022963"/>
    </source>
</evidence>
<reference evidence="5" key="1">
    <citation type="journal article" date="2014" name="Front. Microbiol.">
        <title>High frequency of phylogenetically diverse reductive dehalogenase-homologous genes in deep subseafloor sedimentary metagenomes.</title>
        <authorList>
            <person name="Kawai M."/>
            <person name="Futagami T."/>
            <person name="Toyoda A."/>
            <person name="Takaki Y."/>
            <person name="Nishi S."/>
            <person name="Hori S."/>
            <person name="Arai W."/>
            <person name="Tsubouchi T."/>
            <person name="Morono Y."/>
            <person name="Uchiyama I."/>
            <person name="Ito T."/>
            <person name="Fujiyama A."/>
            <person name="Inagaki F."/>
            <person name="Takami H."/>
        </authorList>
    </citation>
    <scope>NUCLEOTIDE SEQUENCE</scope>
    <source>
        <strain evidence="5">Expedition CK06-06</strain>
    </source>
</reference>
<keyword evidence="2" id="KW-0442">Lipid degradation</keyword>
<keyword evidence="1" id="KW-0378">Hydrolase</keyword>
<dbReference type="GO" id="GO:0016891">
    <property type="term" value="F:RNA endonuclease activity producing 5'-phosphomonoesters, hydrolytic mechanism"/>
    <property type="evidence" value="ECO:0007669"/>
    <property type="project" value="TreeGrafter"/>
</dbReference>
<dbReference type="InterPro" id="IPR010994">
    <property type="entry name" value="RuvA_2-like"/>
</dbReference>
<dbReference type="InterPro" id="IPR001736">
    <property type="entry name" value="PLipase_D/transphosphatidylase"/>
</dbReference>
<evidence type="ECO:0000256" key="3">
    <source>
        <dbReference type="ARBA" id="ARBA00023098"/>
    </source>
</evidence>
<dbReference type="InterPro" id="IPR051406">
    <property type="entry name" value="PLD_domain"/>
</dbReference>
<evidence type="ECO:0000256" key="1">
    <source>
        <dbReference type="ARBA" id="ARBA00022801"/>
    </source>
</evidence>
<evidence type="ECO:0000313" key="5">
    <source>
        <dbReference type="EMBL" id="GAI86122.1"/>
    </source>
</evidence>
<accession>X1RZB6</accession>
<dbReference type="Pfam" id="PF12836">
    <property type="entry name" value="HHH_3"/>
    <property type="match status" value="1"/>
</dbReference>
<dbReference type="AlphaFoldDB" id="X1RZB6"/>
<name>X1RZB6_9ZZZZ</name>
<protein>
    <recommendedName>
        <fullName evidence="4">PLD phosphodiesterase domain-containing protein</fullName>
    </recommendedName>
</protein>
<keyword evidence="3" id="KW-0443">Lipid metabolism</keyword>
<dbReference type="GO" id="GO:0016042">
    <property type="term" value="P:lipid catabolic process"/>
    <property type="evidence" value="ECO:0007669"/>
    <property type="project" value="UniProtKB-KW"/>
</dbReference>
<dbReference type="PANTHER" id="PTHR43856:SF1">
    <property type="entry name" value="MITOCHONDRIAL CARDIOLIPIN HYDROLASE"/>
    <property type="match status" value="1"/>
</dbReference>
<dbReference type="EMBL" id="BARW01007254">
    <property type="protein sequence ID" value="GAI86122.1"/>
    <property type="molecule type" value="Genomic_DNA"/>
</dbReference>
<evidence type="ECO:0000259" key="4">
    <source>
        <dbReference type="PROSITE" id="PS50035"/>
    </source>
</evidence>
<proteinExistence type="predicted"/>
<dbReference type="InterPro" id="IPR025202">
    <property type="entry name" value="PLD-like_dom"/>
</dbReference>
<comment type="caution">
    <text evidence="5">The sequence shown here is derived from an EMBL/GenBank/DDBJ whole genome shotgun (WGS) entry which is preliminary data.</text>
</comment>
<dbReference type="PANTHER" id="PTHR43856">
    <property type="entry name" value="CARDIOLIPIN HYDROLASE"/>
    <property type="match status" value="1"/>
</dbReference>
<feature type="domain" description="PLD phosphodiesterase" evidence="4">
    <location>
        <begin position="264"/>
        <end position="291"/>
    </location>
</feature>